<sequence length="271" mass="32484">MVTFIILNHESKSHDADYHYTIVLYPGTEKYNMLKFVLDPFFDELKTLKEKGLEIKGVLWNFKLYFGSDWKFLAICLGLNDWHIEKNIDEISKNYNNINGHIFLSLFDMISIDHIIFDELHVFLRITDRLWEPSRAQLIRKLWDDFFLLYYALKNKQTNPIEFKKQAKDVLERLYIIPNDLPNQITPYIHALIFHEWELLAKHQLSTFFHKTLKNGGNILNKKSAIQEIIECKNRTLYYNYNSWPEPIKIKKLHINQKNNINDGDEIMEMR</sequence>
<dbReference type="PANTHER" id="PTHR31424:SF5">
    <property type="entry name" value="APPLE DOMAIN-CONTAINING PROTEIN"/>
    <property type="match status" value="1"/>
</dbReference>
<evidence type="ECO:0000313" key="2">
    <source>
        <dbReference type="Proteomes" id="UP000266861"/>
    </source>
</evidence>
<comment type="caution">
    <text evidence="1">The sequence shown here is derived from an EMBL/GenBank/DDBJ whole genome shotgun (WGS) entry which is preliminary data.</text>
</comment>
<proteinExistence type="predicted"/>
<dbReference type="Proteomes" id="UP000266861">
    <property type="component" value="Unassembled WGS sequence"/>
</dbReference>
<keyword evidence="2" id="KW-1185">Reference proteome</keyword>
<evidence type="ECO:0000313" key="1">
    <source>
        <dbReference type="EMBL" id="RHZ82790.1"/>
    </source>
</evidence>
<gene>
    <name evidence="1" type="ORF">Glove_103g107</name>
</gene>
<dbReference type="PANTHER" id="PTHR31424">
    <property type="entry name" value="PROTEIN CBG23806"/>
    <property type="match status" value="1"/>
</dbReference>
<protein>
    <submittedName>
        <fullName evidence="1">Uncharacterized protein</fullName>
    </submittedName>
</protein>
<name>A0A397JDQ5_9GLOM</name>
<organism evidence="1 2">
    <name type="scientific">Diversispora epigaea</name>
    <dbReference type="NCBI Taxonomy" id="1348612"/>
    <lineage>
        <taxon>Eukaryota</taxon>
        <taxon>Fungi</taxon>
        <taxon>Fungi incertae sedis</taxon>
        <taxon>Mucoromycota</taxon>
        <taxon>Glomeromycotina</taxon>
        <taxon>Glomeromycetes</taxon>
        <taxon>Diversisporales</taxon>
        <taxon>Diversisporaceae</taxon>
        <taxon>Diversispora</taxon>
    </lineage>
</organism>
<reference evidence="1 2" key="1">
    <citation type="submission" date="2018-08" db="EMBL/GenBank/DDBJ databases">
        <title>Genome and evolution of the arbuscular mycorrhizal fungus Diversispora epigaea (formerly Glomus versiforme) and its bacterial endosymbionts.</title>
        <authorList>
            <person name="Sun X."/>
            <person name="Fei Z."/>
            <person name="Harrison M."/>
        </authorList>
    </citation>
    <scope>NUCLEOTIDE SEQUENCE [LARGE SCALE GENOMIC DNA]</scope>
    <source>
        <strain evidence="1 2">IT104</strain>
    </source>
</reference>
<dbReference type="EMBL" id="PQFF01000096">
    <property type="protein sequence ID" value="RHZ82790.1"/>
    <property type="molecule type" value="Genomic_DNA"/>
</dbReference>
<dbReference type="AlphaFoldDB" id="A0A397JDQ5"/>
<dbReference type="STRING" id="1348612.A0A397JDQ5"/>
<accession>A0A397JDQ5</accession>